<dbReference type="SMART" id="SM01374">
    <property type="entry name" value="Ribosomal_L14"/>
    <property type="match status" value="1"/>
</dbReference>
<evidence type="ECO:0000256" key="6">
    <source>
        <dbReference type="ARBA" id="ARBA00023274"/>
    </source>
</evidence>
<dbReference type="GO" id="GO:0006412">
    <property type="term" value="P:translation"/>
    <property type="evidence" value="ECO:0007669"/>
    <property type="project" value="InterPro"/>
</dbReference>
<keyword evidence="6" id="KW-0687">Ribonucleoprotein</keyword>
<evidence type="ECO:0000256" key="8">
    <source>
        <dbReference type="ARBA" id="ARBA00042938"/>
    </source>
</evidence>
<dbReference type="PANTHER" id="PTHR21037:SF3">
    <property type="entry name" value="LARGE RIBOSOMAL SUBUNIT PROTEIN UL14M"/>
    <property type="match status" value="1"/>
</dbReference>
<keyword evidence="4 9" id="KW-0689">Ribosomal protein</keyword>
<keyword evidence="3" id="KW-0809">Transit peptide</keyword>
<reference evidence="9 10" key="1">
    <citation type="journal article" date="2017" name="Nat. Ecol. Evol.">
        <title>Scallop genome provides insights into evolution of bilaterian karyotype and development.</title>
        <authorList>
            <person name="Wang S."/>
            <person name="Zhang J."/>
            <person name="Jiao W."/>
            <person name="Li J."/>
            <person name="Xun X."/>
            <person name="Sun Y."/>
            <person name="Guo X."/>
            <person name="Huan P."/>
            <person name="Dong B."/>
            <person name="Zhang L."/>
            <person name="Hu X."/>
            <person name="Sun X."/>
            <person name="Wang J."/>
            <person name="Zhao C."/>
            <person name="Wang Y."/>
            <person name="Wang D."/>
            <person name="Huang X."/>
            <person name="Wang R."/>
            <person name="Lv J."/>
            <person name="Li Y."/>
            <person name="Zhang Z."/>
            <person name="Liu B."/>
            <person name="Lu W."/>
            <person name="Hui Y."/>
            <person name="Liang J."/>
            <person name="Zhou Z."/>
            <person name="Hou R."/>
            <person name="Li X."/>
            <person name="Liu Y."/>
            <person name="Li H."/>
            <person name="Ning X."/>
            <person name="Lin Y."/>
            <person name="Zhao L."/>
            <person name="Xing Q."/>
            <person name="Dou J."/>
            <person name="Li Y."/>
            <person name="Mao J."/>
            <person name="Guo H."/>
            <person name="Dou H."/>
            <person name="Li T."/>
            <person name="Mu C."/>
            <person name="Jiang W."/>
            <person name="Fu Q."/>
            <person name="Fu X."/>
            <person name="Miao Y."/>
            <person name="Liu J."/>
            <person name="Yu Q."/>
            <person name="Li R."/>
            <person name="Liao H."/>
            <person name="Li X."/>
            <person name="Kong Y."/>
            <person name="Jiang Z."/>
            <person name="Chourrout D."/>
            <person name="Li R."/>
            <person name="Bao Z."/>
        </authorList>
    </citation>
    <scope>NUCLEOTIDE SEQUENCE [LARGE SCALE GENOMIC DNA]</scope>
    <source>
        <strain evidence="9 10">PY_sf001</strain>
    </source>
</reference>
<organism evidence="9 10">
    <name type="scientific">Mizuhopecten yessoensis</name>
    <name type="common">Japanese scallop</name>
    <name type="synonym">Patinopecten yessoensis</name>
    <dbReference type="NCBI Taxonomy" id="6573"/>
    <lineage>
        <taxon>Eukaryota</taxon>
        <taxon>Metazoa</taxon>
        <taxon>Spiralia</taxon>
        <taxon>Lophotrochozoa</taxon>
        <taxon>Mollusca</taxon>
        <taxon>Bivalvia</taxon>
        <taxon>Autobranchia</taxon>
        <taxon>Pteriomorphia</taxon>
        <taxon>Pectinida</taxon>
        <taxon>Pectinoidea</taxon>
        <taxon>Pectinidae</taxon>
        <taxon>Mizuhopecten</taxon>
    </lineage>
</organism>
<evidence type="ECO:0000256" key="1">
    <source>
        <dbReference type="ARBA" id="ARBA00004173"/>
    </source>
</evidence>
<dbReference type="PANTHER" id="PTHR21037">
    <property type="entry name" value="39S RIBOSOMAL PROTEIN L14, MITOCHONDRIAL"/>
    <property type="match status" value="1"/>
</dbReference>
<accession>A0A210Q4E1</accession>
<dbReference type="GO" id="GO:0005840">
    <property type="term" value="C:ribosome"/>
    <property type="evidence" value="ECO:0007669"/>
    <property type="project" value="UniProtKB-KW"/>
</dbReference>
<dbReference type="Proteomes" id="UP000242188">
    <property type="component" value="Unassembled WGS sequence"/>
</dbReference>
<comment type="caution">
    <text evidence="9">The sequence shown here is derived from an EMBL/GenBank/DDBJ whole genome shotgun (WGS) entry which is preliminary data.</text>
</comment>
<evidence type="ECO:0000313" key="10">
    <source>
        <dbReference type="Proteomes" id="UP000242188"/>
    </source>
</evidence>
<keyword evidence="5" id="KW-0496">Mitochondrion</keyword>
<protein>
    <recommendedName>
        <fullName evidence="7">Large ribosomal subunit protein uL14m</fullName>
    </recommendedName>
    <alternativeName>
        <fullName evidence="8">39S ribosomal protein L14, mitochondrial</fullName>
    </alternativeName>
</protein>
<comment type="subcellular location">
    <subcellularLocation>
        <location evidence="1">Mitochondrion</location>
    </subcellularLocation>
</comment>
<dbReference type="OrthoDB" id="274765at2759"/>
<dbReference type="AlphaFoldDB" id="A0A210Q4E1"/>
<evidence type="ECO:0000256" key="4">
    <source>
        <dbReference type="ARBA" id="ARBA00022980"/>
    </source>
</evidence>
<comment type="similarity">
    <text evidence="2">Belongs to the universal ribosomal protein uL14 family.</text>
</comment>
<evidence type="ECO:0000256" key="3">
    <source>
        <dbReference type="ARBA" id="ARBA00022946"/>
    </source>
</evidence>
<dbReference type="STRING" id="6573.A0A210Q4E1"/>
<dbReference type="HAMAP" id="MF_01367">
    <property type="entry name" value="Ribosomal_uL14"/>
    <property type="match status" value="1"/>
</dbReference>
<dbReference type="InterPro" id="IPR036853">
    <property type="entry name" value="Ribosomal_uL14_sf"/>
</dbReference>
<sequence>MHIISSRLVGELVHPNTARCIQCTIHRNFSTTKTLSELRKLSTVKIVDNSLIGKKASESGKKVKILQVYTRNQVARVGDKVLLSIQKERKKAYIVGCVQKPKAMQPRFDSNNAVLIDETGAPIGTRIRVPLPSHLRGVSGDFTKILSIATKFV</sequence>
<dbReference type="EMBL" id="NEDP02005067">
    <property type="protein sequence ID" value="OWF43549.1"/>
    <property type="molecule type" value="Genomic_DNA"/>
</dbReference>
<dbReference type="GO" id="GO:1990904">
    <property type="term" value="C:ribonucleoprotein complex"/>
    <property type="evidence" value="ECO:0007669"/>
    <property type="project" value="UniProtKB-KW"/>
</dbReference>
<dbReference type="GO" id="GO:0005739">
    <property type="term" value="C:mitochondrion"/>
    <property type="evidence" value="ECO:0007669"/>
    <property type="project" value="UniProtKB-SubCell"/>
</dbReference>
<dbReference type="SUPFAM" id="SSF50193">
    <property type="entry name" value="Ribosomal protein L14"/>
    <property type="match status" value="1"/>
</dbReference>
<keyword evidence="10" id="KW-1185">Reference proteome</keyword>
<name>A0A210Q4E1_MIZYE</name>
<dbReference type="CDD" id="cd00337">
    <property type="entry name" value="Ribosomal_uL14"/>
    <property type="match status" value="1"/>
</dbReference>
<evidence type="ECO:0000256" key="5">
    <source>
        <dbReference type="ARBA" id="ARBA00023128"/>
    </source>
</evidence>
<evidence type="ECO:0000256" key="7">
    <source>
        <dbReference type="ARBA" id="ARBA00040118"/>
    </source>
</evidence>
<dbReference type="InterPro" id="IPR000218">
    <property type="entry name" value="Ribosomal_uL14"/>
</dbReference>
<proteinExistence type="inferred from homology"/>
<dbReference type="Gene3D" id="2.40.150.20">
    <property type="entry name" value="Ribosomal protein L14"/>
    <property type="match status" value="1"/>
</dbReference>
<gene>
    <name evidence="9" type="ORF">KP79_PYT10239</name>
</gene>
<dbReference type="Pfam" id="PF00238">
    <property type="entry name" value="Ribosomal_L14"/>
    <property type="match status" value="1"/>
</dbReference>
<dbReference type="GO" id="GO:0003735">
    <property type="term" value="F:structural constituent of ribosome"/>
    <property type="evidence" value="ECO:0007669"/>
    <property type="project" value="InterPro"/>
</dbReference>
<evidence type="ECO:0000313" key="9">
    <source>
        <dbReference type="EMBL" id="OWF43549.1"/>
    </source>
</evidence>
<evidence type="ECO:0000256" key="2">
    <source>
        <dbReference type="ARBA" id="ARBA00010745"/>
    </source>
</evidence>